<dbReference type="AlphaFoldDB" id="A0A0E9WBW6"/>
<reference evidence="1" key="1">
    <citation type="submission" date="2014-11" db="EMBL/GenBank/DDBJ databases">
        <authorList>
            <person name="Amaro Gonzalez C."/>
        </authorList>
    </citation>
    <scope>NUCLEOTIDE SEQUENCE</scope>
</reference>
<reference evidence="1" key="2">
    <citation type="journal article" date="2015" name="Fish Shellfish Immunol.">
        <title>Early steps in the European eel (Anguilla anguilla)-Vibrio vulnificus interaction in the gills: Role of the RtxA13 toxin.</title>
        <authorList>
            <person name="Callol A."/>
            <person name="Pajuelo D."/>
            <person name="Ebbesson L."/>
            <person name="Teles M."/>
            <person name="MacKenzie S."/>
            <person name="Amaro C."/>
        </authorList>
    </citation>
    <scope>NUCLEOTIDE SEQUENCE</scope>
</reference>
<proteinExistence type="predicted"/>
<name>A0A0E9WBW6_ANGAN</name>
<accession>A0A0E9WBW6</accession>
<dbReference type="EMBL" id="GBXM01020745">
    <property type="protein sequence ID" value="JAH87832.1"/>
    <property type="molecule type" value="Transcribed_RNA"/>
</dbReference>
<sequence>MLQFASVSAPECKSTNYWRWLVHQVRICSTRHESVYVCVYIPVWCVVCQSCLWADSWYPVCV</sequence>
<evidence type="ECO:0000313" key="1">
    <source>
        <dbReference type="EMBL" id="JAH87832.1"/>
    </source>
</evidence>
<organism evidence="1">
    <name type="scientific">Anguilla anguilla</name>
    <name type="common">European freshwater eel</name>
    <name type="synonym">Muraena anguilla</name>
    <dbReference type="NCBI Taxonomy" id="7936"/>
    <lineage>
        <taxon>Eukaryota</taxon>
        <taxon>Metazoa</taxon>
        <taxon>Chordata</taxon>
        <taxon>Craniata</taxon>
        <taxon>Vertebrata</taxon>
        <taxon>Euteleostomi</taxon>
        <taxon>Actinopterygii</taxon>
        <taxon>Neopterygii</taxon>
        <taxon>Teleostei</taxon>
        <taxon>Anguilliformes</taxon>
        <taxon>Anguillidae</taxon>
        <taxon>Anguilla</taxon>
    </lineage>
</organism>
<protein>
    <submittedName>
        <fullName evidence="1">Uncharacterized protein</fullName>
    </submittedName>
</protein>